<dbReference type="PANTHER" id="PTHR34145">
    <property type="entry name" value="OS02G0105600 PROTEIN"/>
    <property type="match status" value="1"/>
</dbReference>
<organism evidence="3 4">
    <name type="scientific">Erythranthe guttata</name>
    <name type="common">Yellow monkey flower</name>
    <name type="synonym">Mimulus guttatus</name>
    <dbReference type="NCBI Taxonomy" id="4155"/>
    <lineage>
        <taxon>Eukaryota</taxon>
        <taxon>Viridiplantae</taxon>
        <taxon>Streptophyta</taxon>
        <taxon>Embryophyta</taxon>
        <taxon>Tracheophyta</taxon>
        <taxon>Spermatophyta</taxon>
        <taxon>Magnoliopsida</taxon>
        <taxon>eudicotyledons</taxon>
        <taxon>Gunneridae</taxon>
        <taxon>Pentapetalae</taxon>
        <taxon>asterids</taxon>
        <taxon>lamiids</taxon>
        <taxon>Lamiales</taxon>
        <taxon>Phrymaceae</taxon>
        <taxon>Erythranthe</taxon>
    </lineage>
</organism>
<proteinExistence type="predicted"/>
<reference evidence="3 4" key="1">
    <citation type="journal article" date="2013" name="Proc. Natl. Acad. Sci. U.S.A.">
        <title>Fine-scale variation in meiotic recombination in Mimulus inferred from population shotgun sequencing.</title>
        <authorList>
            <person name="Hellsten U."/>
            <person name="Wright K.M."/>
            <person name="Jenkins J."/>
            <person name="Shu S."/>
            <person name="Yuan Y."/>
            <person name="Wessler S.R."/>
            <person name="Schmutz J."/>
            <person name="Willis J.H."/>
            <person name="Rokhsar D.S."/>
        </authorList>
    </citation>
    <scope>NUCLEOTIDE SEQUENCE [LARGE SCALE GENOMIC DNA]</scope>
    <source>
        <strain evidence="4">cv. DUN x IM62</strain>
    </source>
</reference>
<evidence type="ECO:0000313" key="4">
    <source>
        <dbReference type="Proteomes" id="UP000030748"/>
    </source>
</evidence>
<dbReference type="InterPro" id="IPR032675">
    <property type="entry name" value="LRR_dom_sf"/>
</dbReference>
<dbReference type="Proteomes" id="UP000030748">
    <property type="component" value="Unassembled WGS sequence"/>
</dbReference>
<feature type="domain" description="F-box" evidence="1">
    <location>
        <begin position="25"/>
        <end position="62"/>
    </location>
</feature>
<dbReference type="AlphaFoldDB" id="A0A022R3M5"/>
<dbReference type="STRING" id="4155.A0A022R3M5"/>
<gene>
    <name evidence="3" type="ORF">MIMGU_mgv1a025502mg</name>
</gene>
<feature type="domain" description="At1g61320/AtMIF1 LRR" evidence="2">
    <location>
        <begin position="219"/>
        <end position="277"/>
    </location>
</feature>
<dbReference type="SUPFAM" id="SSF81383">
    <property type="entry name" value="F-box domain"/>
    <property type="match status" value="1"/>
</dbReference>
<sequence length="302" mass="34893">MGGKRVAKFQTKKRVEVVYGDDDRISHLPDDILVDIISLLSLKEAVCTSVLSSRWHNLWKHIYRLNFDPHSSLQKGTQQGFESCKEKRETYVKWVNSVLRKHKAAILKDFVIRLRLSRTFQKDVNRWINFAIVRHVQRLELDLTTDNWSLINCSLPQELLTQNTSSEIDFKFLKILCLKSVDVTEEDMKFFQSKCPMLEELVVDRSLKLVNVEVCGGPSLVLKHLELTRCYDLKSVKVSTPNLTLLSIHGCESCLKSVKITAPNLTSLTLQKVESLFLENVPRLVETSLQWPYFRRQSCILA</sequence>
<dbReference type="EMBL" id="KI630768">
    <property type="protein sequence ID" value="EYU33420.1"/>
    <property type="molecule type" value="Genomic_DNA"/>
</dbReference>
<dbReference type="InterPro" id="IPR053781">
    <property type="entry name" value="F-box_AtFBL13-like"/>
</dbReference>
<dbReference type="Pfam" id="PF00646">
    <property type="entry name" value="F-box"/>
    <property type="match status" value="1"/>
</dbReference>
<dbReference type="InterPro" id="IPR055357">
    <property type="entry name" value="LRR_At1g61320_AtMIF1"/>
</dbReference>
<dbReference type="SUPFAM" id="SSF52047">
    <property type="entry name" value="RNI-like"/>
    <property type="match status" value="1"/>
</dbReference>
<evidence type="ECO:0000313" key="3">
    <source>
        <dbReference type="EMBL" id="EYU33420.1"/>
    </source>
</evidence>
<evidence type="ECO:0000259" key="2">
    <source>
        <dbReference type="Pfam" id="PF23622"/>
    </source>
</evidence>
<dbReference type="InterPro" id="IPR053772">
    <property type="entry name" value="At1g61320/At1g61330-like"/>
</dbReference>
<keyword evidence="4" id="KW-1185">Reference proteome</keyword>
<name>A0A022R3M5_ERYGU</name>
<dbReference type="Gene3D" id="1.20.1280.50">
    <property type="match status" value="1"/>
</dbReference>
<dbReference type="InterPro" id="IPR001810">
    <property type="entry name" value="F-box_dom"/>
</dbReference>
<dbReference type="PANTHER" id="PTHR34145:SF68">
    <property type="entry name" value="FBD DOMAIN-CONTAINING PROTEIN"/>
    <property type="match status" value="1"/>
</dbReference>
<dbReference type="CDD" id="cd22160">
    <property type="entry name" value="F-box_AtFBL13-like"/>
    <property type="match status" value="1"/>
</dbReference>
<evidence type="ECO:0000259" key="1">
    <source>
        <dbReference type="Pfam" id="PF00646"/>
    </source>
</evidence>
<dbReference type="Pfam" id="PF23622">
    <property type="entry name" value="LRR_At1g61320_AtMIF1"/>
    <property type="match status" value="1"/>
</dbReference>
<protein>
    <submittedName>
        <fullName evidence="3">Uncharacterized protein</fullName>
    </submittedName>
</protein>
<dbReference type="Gene3D" id="3.80.10.10">
    <property type="entry name" value="Ribonuclease Inhibitor"/>
    <property type="match status" value="1"/>
</dbReference>
<accession>A0A022R3M5</accession>
<dbReference type="InterPro" id="IPR036047">
    <property type="entry name" value="F-box-like_dom_sf"/>
</dbReference>